<dbReference type="PANTHER" id="PTHR22792:SF132">
    <property type="entry name" value="LA-RELATED PROTEIN 1"/>
    <property type="match status" value="1"/>
</dbReference>
<dbReference type="PROSITE" id="PS50961">
    <property type="entry name" value="HTH_LA"/>
    <property type="match status" value="1"/>
</dbReference>
<reference evidence="5 6" key="1">
    <citation type="journal article" date="2012" name="Eukaryot. Cell">
        <title>Draft genome sequence of Wickerhamomyces ciferrii NRRL Y-1031 F-60-10.</title>
        <authorList>
            <person name="Schneider J."/>
            <person name="Andrea H."/>
            <person name="Blom J."/>
            <person name="Jaenicke S."/>
            <person name="Ruckert C."/>
            <person name="Schorsch C."/>
            <person name="Szczepanowski R."/>
            <person name="Farwick M."/>
            <person name="Goesmann A."/>
            <person name="Puhler A."/>
            <person name="Schaffer S."/>
            <person name="Tauch A."/>
            <person name="Kohler T."/>
            <person name="Brinkrolf K."/>
        </authorList>
    </citation>
    <scope>NUCLEOTIDE SEQUENCE [LARGE SCALE GENOMIC DNA]</scope>
    <source>
        <strain evidence="6">ATCC 14091 / BCRC 22168 / CBS 111 / JCM 3599 / NBRC 0793 / NRRL Y-1031 F-60-10</strain>
    </source>
</reference>
<keyword evidence="1 2" id="KW-0694">RNA-binding</keyword>
<dbReference type="GO" id="GO:0045727">
    <property type="term" value="P:positive regulation of translation"/>
    <property type="evidence" value="ECO:0007669"/>
    <property type="project" value="TreeGrafter"/>
</dbReference>
<feature type="region of interest" description="Disordered" evidence="3">
    <location>
        <begin position="1"/>
        <end position="349"/>
    </location>
</feature>
<evidence type="ECO:0000313" key="6">
    <source>
        <dbReference type="Proteomes" id="UP000009328"/>
    </source>
</evidence>
<feature type="compositionally biased region" description="Polar residues" evidence="3">
    <location>
        <begin position="320"/>
        <end position="334"/>
    </location>
</feature>
<dbReference type="HOGENOM" id="CLU_496261_0_0_1"/>
<feature type="compositionally biased region" description="Low complexity" evidence="3">
    <location>
        <begin position="243"/>
        <end position="263"/>
    </location>
</feature>
<feature type="compositionally biased region" description="Low complexity" evidence="3">
    <location>
        <begin position="95"/>
        <end position="110"/>
    </location>
</feature>
<feature type="region of interest" description="Disordered" evidence="3">
    <location>
        <begin position="530"/>
        <end position="549"/>
    </location>
</feature>
<dbReference type="STRING" id="1206466.K0KHB8"/>
<dbReference type="AlphaFoldDB" id="K0KHB8"/>
<dbReference type="GO" id="GO:0005829">
    <property type="term" value="C:cytosol"/>
    <property type="evidence" value="ECO:0007669"/>
    <property type="project" value="TreeGrafter"/>
</dbReference>
<dbReference type="eggNOG" id="KOG2590">
    <property type="taxonomic scope" value="Eukaryota"/>
</dbReference>
<dbReference type="CDD" id="cd07323">
    <property type="entry name" value="LAM"/>
    <property type="match status" value="1"/>
</dbReference>
<dbReference type="SUPFAM" id="SSF46785">
    <property type="entry name" value="Winged helix' DNA-binding domain"/>
    <property type="match status" value="1"/>
</dbReference>
<feature type="compositionally biased region" description="Low complexity" evidence="3">
    <location>
        <begin position="167"/>
        <end position="176"/>
    </location>
</feature>
<feature type="compositionally biased region" description="Polar residues" evidence="3">
    <location>
        <begin position="111"/>
        <end position="131"/>
    </location>
</feature>
<dbReference type="InterPro" id="IPR006630">
    <property type="entry name" value="La_HTH"/>
</dbReference>
<dbReference type="InterPro" id="IPR036390">
    <property type="entry name" value="WH_DNA-bd_sf"/>
</dbReference>
<evidence type="ECO:0000259" key="4">
    <source>
        <dbReference type="PROSITE" id="PS50961"/>
    </source>
</evidence>
<dbReference type="Proteomes" id="UP000009328">
    <property type="component" value="Unassembled WGS sequence"/>
</dbReference>
<evidence type="ECO:0000313" key="5">
    <source>
        <dbReference type="EMBL" id="CCH40563.1"/>
    </source>
</evidence>
<gene>
    <name evidence="5" type="ORF">BN7_96</name>
</gene>
<feature type="compositionally biased region" description="Low complexity" evidence="3">
    <location>
        <begin position="23"/>
        <end position="50"/>
    </location>
</feature>
<protein>
    <submittedName>
        <fullName evidence="5">La-related protein 1</fullName>
    </submittedName>
</protein>
<feature type="compositionally biased region" description="Polar residues" evidence="3">
    <location>
        <begin position="272"/>
        <end position="287"/>
    </location>
</feature>
<dbReference type="GO" id="GO:0010494">
    <property type="term" value="C:cytoplasmic stress granule"/>
    <property type="evidence" value="ECO:0007669"/>
    <property type="project" value="TreeGrafter"/>
</dbReference>
<evidence type="ECO:0000256" key="2">
    <source>
        <dbReference type="PROSITE-ProRule" id="PRU00332"/>
    </source>
</evidence>
<proteinExistence type="predicted"/>
<dbReference type="EMBL" id="CAIF01000001">
    <property type="protein sequence ID" value="CCH40563.1"/>
    <property type="molecule type" value="Genomic_DNA"/>
</dbReference>
<feature type="compositionally biased region" description="Polar residues" evidence="3">
    <location>
        <begin position="66"/>
        <end position="92"/>
    </location>
</feature>
<evidence type="ECO:0000256" key="1">
    <source>
        <dbReference type="ARBA" id="ARBA00022884"/>
    </source>
</evidence>
<feature type="compositionally biased region" description="Low complexity" evidence="3">
    <location>
        <begin position="288"/>
        <end position="307"/>
    </location>
</feature>
<dbReference type="PANTHER" id="PTHR22792">
    <property type="entry name" value="LUPUS LA PROTEIN-RELATED"/>
    <property type="match status" value="1"/>
</dbReference>
<feature type="domain" description="HTH La-type RNA-binding" evidence="4">
    <location>
        <begin position="437"/>
        <end position="527"/>
    </location>
</feature>
<dbReference type="GO" id="GO:0003723">
    <property type="term" value="F:RNA binding"/>
    <property type="evidence" value="ECO:0007669"/>
    <property type="project" value="UniProtKB-UniRule"/>
</dbReference>
<dbReference type="Pfam" id="PF05383">
    <property type="entry name" value="La"/>
    <property type="match status" value="1"/>
</dbReference>
<dbReference type="InParanoid" id="K0KHB8"/>
<comment type="caution">
    <text evidence="5">The sequence shown here is derived from an EMBL/GenBank/DDBJ whole genome shotgun (WGS) entry which is preliminary data.</text>
</comment>
<dbReference type="SMART" id="SM00715">
    <property type="entry name" value="LA"/>
    <property type="match status" value="1"/>
</dbReference>
<name>K0KHB8_WICCF</name>
<dbReference type="InterPro" id="IPR036388">
    <property type="entry name" value="WH-like_DNA-bd_sf"/>
</dbReference>
<accession>K0KHB8</accession>
<sequence length="549" mass="59603">MSVENSPSAAQSTSNPATATTRSANSTITSTTVSTATSVSSTTTPSLTPSKLQPAPAPLVSAWGKKSSTPQSDASTTTPASKSSQNGTQREQWPSAKAALESAATARETSLPSSIQTSPSASKSATISGSKVKTGKEKWVPFEANIVLPSASGSNKKKNNNRKKQGQGKTQQQQQQGKGGKDGKFKKTNGGDSKAQGSKSTAASDKKVESVTKGVEDLKVGSKVSQKENGNKEPSVPLDPLENKSSNTTTQQSTTKASTQQSNEHNHVSSEPLDQSSSTKQNVQNEGSSSPYQPQPAQNQNYQHNPQSNFRKRYSHRNSEPSNNYNQSYQQGGYNNHKGGNRRYNQGQRGNFNSYRHSIAGSHYNNASPYLLNPNGINYGYLPVVQPPLNYANNFYPNPNSRSNSGSPAANDNLAQLNGVNAAPIDLINNYYSPPIVYQPYETLTIISNQVSFYFSIENLVKDIFLRKQMNSKGFVPLKKLISFNRLKSLTGGDIQLLKNAILQLPHLELVNDKVRTTDKWENWVLPFENRDEAGQDEDEQTTTTNSEA</sequence>
<evidence type="ECO:0000256" key="3">
    <source>
        <dbReference type="SAM" id="MobiDB-lite"/>
    </source>
</evidence>
<feature type="compositionally biased region" description="Polar residues" evidence="3">
    <location>
        <begin position="1"/>
        <end position="22"/>
    </location>
</feature>
<feature type="compositionally biased region" description="Basic residues" evidence="3">
    <location>
        <begin position="155"/>
        <end position="166"/>
    </location>
</feature>
<organism evidence="5 6">
    <name type="scientific">Wickerhamomyces ciferrii (strain ATCC 14091 / BCRC 22168 / CBS 111 / JCM 3599 / NBRC 0793 / NRRL Y-1031 F-60-10)</name>
    <name type="common">Yeast</name>
    <name type="synonym">Pichia ciferrii</name>
    <dbReference type="NCBI Taxonomy" id="1206466"/>
    <lineage>
        <taxon>Eukaryota</taxon>
        <taxon>Fungi</taxon>
        <taxon>Dikarya</taxon>
        <taxon>Ascomycota</taxon>
        <taxon>Saccharomycotina</taxon>
        <taxon>Saccharomycetes</taxon>
        <taxon>Phaffomycetales</taxon>
        <taxon>Wickerhamomycetaceae</taxon>
        <taxon>Wickerhamomyces</taxon>
    </lineage>
</organism>
<dbReference type="InterPro" id="IPR045180">
    <property type="entry name" value="La_dom_prot"/>
</dbReference>
<feature type="compositionally biased region" description="Basic and acidic residues" evidence="3">
    <location>
        <begin position="204"/>
        <end position="231"/>
    </location>
</feature>
<dbReference type="Gene3D" id="1.10.10.10">
    <property type="entry name" value="Winged helix-like DNA-binding domain superfamily/Winged helix DNA-binding domain"/>
    <property type="match status" value="1"/>
</dbReference>
<keyword evidence="6" id="KW-1185">Reference proteome</keyword>